<evidence type="ECO:0000256" key="1">
    <source>
        <dbReference type="ARBA" id="ARBA00004429"/>
    </source>
</evidence>
<reference evidence="8 9" key="1">
    <citation type="journal article" date="2010" name="Stand. Genomic Sci.">
        <title>Complete genome sequence of Ferrimonas balearica type strain (PAT).</title>
        <authorList>
            <person name="Nolan M."/>
            <person name="Sikorski J."/>
            <person name="Davenport K."/>
            <person name="Lucas S."/>
            <person name="Glavina Del Rio T."/>
            <person name="Tice H."/>
            <person name="Cheng J."/>
            <person name="Goodwin L."/>
            <person name="Pitluck S."/>
            <person name="Liolios K."/>
            <person name="Ivanova N."/>
            <person name="Mavromatis K."/>
            <person name="Ovchinnikova G."/>
            <person name="Pati A."/>
            <person name="Chen A."/>
            <person name="Palaniappan K."/>
            <person name="Land M."/>
            <person name="Hauser L."/>
            <person name="Chang Y."/>
            <person name="Jeffries C."/>
            <person name="Tapia R."/>
            <person name="Brettin T."/>
            <person name="Detter J."/>
            <person name="Han C."/>
            <person name="Yasawong M."/>
            <person name="Rohde M."/>
            <person name="Tindall B."/>
            <person name="Goker M."/>
            <person name="Woyke T."/>
            <person name="Bristow J."/>
            <person name="Eisen J."/>
            <person name="Markowitz V."/>
            <person name="Hugenholtz P."/>
            <person name="Kyrpides N."/>
            <person name="Klenk H."/>
            <person name="Lapidus A."/>
        </authorList>
    </citation>
    <scope>NUCLEOTIDE SEQUENCE [LARGE SCALE GENOMIC DNA]</scope>
    <source>
        <strain evidence="9">DSM 9799 / CCM 4581 / KCTC 23876 / PAT</strain>
    </source>
</reference>
<dbReference type="Gene3D" id="1.20.1530.10">
    <property type="entry name" value="Na+/H+ antiporter like domain"/>
    <property type="match status" value="1"/>
</dbReference>
<keyword evidence="7" id="KW-0406">Ion transport</keyword>
<dbReference type="Pfam" id="PF06965">
    <property type="entry name" value="Na_H_antiport_1"/>
    <property type="match status" value="1"/>
</dbReference>
<comment type="catalytic activity">
    <reaction evidence="7">
        <text>Na(+)(in) + 2 H(+)(out) = Na(+)(out) + 2 H(+)(in)</text>
        <dbReference type="Rhea" id="RHEA:29251"/>
        <dbReference type="ChEBI" id="CHEBI:15378"/>
        <dbReference type="ChEBI" id="CHEBI:29101"/>
    </reaction>
</comment>
<keyword evidence="7" id="KW-0915">Sodium</keyword>
<dbReference type="GO" id="GO:0005886">
    <property type="term" value="C:plasma membrane"/>
    <property type="evidence" value="ECO:0007669"/>
    <property type="project" value="UniProtKB-SubCell"/>
</dbReference>
<comment type="function">
    <text evidence="7">Na(+)/H(+) antiporter that extrudes sodium in exchange for external protons.</text>
</comment>
<dbReference type="AlphaFoldDB" id="E1SMY3"/>
<feature type="transmembrane region" description="Helical" evidence="7">
    <location>
        <begin position="156"/>
        <end position="175"/>
    </location>
</feature>
<dbReference type="HOGENOM" id="CLU_015803_1_0_6"/>
<accession>E1SMY3</accession>
<dbReference type="GeneID" id="67182661"/>
<comment type="subcellular location">
    <subcellularLocation>
        <location evidence="1 7">Cell inner membrane</location>
        <topology evidence="1 7">Multi-pass membrane protein</topology>
    </subcellularLocation>
</comment>
<keyword evidence="5 7" id="KW-0472">Membrane</keyword>
<evidence type="ECO:0000256" key="7">
    <source>
        <dbReference type="HAMAP-Rule" id="MF_01844"/>
    </source>
</evidence>
<keyword evidence="4 7" id="KW-1133">Transmembrane helix</keyword>
<feature type="transmembrane region" description="Helical" evidence="7">
    <location>
        <begin position="292"/>
        <end position="314"/>
    </location>
</feature>
<keyword evidence="9" id="KW-1185">Reference proteome</keyword>
<dbReference type="PANTHER" id="PTHR30341">
    <property type="entry name" value="SODIUM ION/PROTON ANTIPORTER NHAA-RELATED"/>
    <property type="match status" value="1"/>
</dbReference>
<dbReference type="KEGG" id="fbl:Fbal_2450"/>
<feature type="transmembrane region" description="Helical" evidence="7">
    <location>
        <begin position="326"/>
        <end position="349"/>
    </location>
</feature>
<protein>
    <recommendedName>
        <fullName evidence="7">Na(+)/H(+) antiporter NhaA</fullName>
    </recommendedName>
    <alternativeName>
        <fullName evidence="7">Sodium/proton antiporter NhaA</fullName>
    </alternativeName>
</protein>
<evidence type="ECO:0000256" key="3">
    <source>
        <dbReference type="ARBA" id="ARBA00022692"/>
    </source>
</evidence>
<evidence type="ECO:0000313" key="8">
    <source>
        <dbReference type="EMBL" id="ADN76652.1"/>
    </source>
</evidence>
<organism evidence="8 9">
    <name type="scientific">Ferrimonas balearica (strain DSM 9799 / CCM 4581 / KCTC 23876 / PAT)</name>
    <dbReference type="NCBI Taxonomy" id="550540"/>
    <lineage>
        <taxon>Bacteria</taxon>
        <taxon>Pseudomonadati</taxon>
        <taxon>Pseudomonadota</taxon>
        <taxon>Gammaproteobacteria</taxon>
        <taxon>Alteromonadales</taxon>
        <taxon>Ferrimonadaceae</taxon>
        <taxon>Ferrimonas</taxon>
    </lineage>
</organism>
<feature type="transmembrane region" description="Helical" evidence="7">
    <location>
        <begin position="98"/>
        <end position="118"/>
    </location>
</feature>
<proteinExistence type="inferred from homology"/>
<dbReference type="OrthoDB" id="9808135at2"/>
<keyword evidence="7" id="KW-0997">Cell inner membrane</keyword>
<keyword evidence="6 7" id="KW-0739">Sodium transport</keyword>
<feature type="transmembrane region" description="Helical" evidence="7">
    <location>
        <begin position="12"/>
        <end position="30"/>
    </location>
</feature>
<dbReference type="GO" id="GO:0006885">
    <property type="term" value="P:regulation of pH"/>
    <property type="evidence" value="ECO:0007669"/>
    <property type="project" value="UniProtKB-UniRule"/>
</dbReference>
<dbReference type="GO" id="GO:0015385">
    <property type="term" value="F:sodium:proton antiporter activity"/>
    <property type="evidence" value="ECO:0007669"/>
    <property type="project" value="UniProtKB-UniRule"/>
</dbReference>
<feature type="transmembrane region" description="Helical" evidence="7">
    <location>
        <begin position="59"/>
        <end position="77"/>
    </location>
</feature>
<sequence>MKQSFQDFFSQESSGGIVLMVVVVIAMVLANSPLDGAYHAFLNTPVRVRFGPLDIDKPMLLWINDGLMAMFFTLIGLEVKRELLQGALSSPSKAALPTFAAIGGLLVPALIFLAFNHQDELGRVGWAIPAATDIAFALGVLALLGSRVPAALKVFLLALAIIDDLLVILIIALFYSDSLSMLSLTVAAVATLGLVTLNRAGVRKLAPYLLIGVVLWVAVLKSGVHATLAGVVLAFTLPLDRDESGYCPSETLEHRLHPWSAFLILPVFAFANAGVSLEGLGLADLTSPLPMGIALGLLLGKPLGIMLFSIIAVMVRLARLPEGLGWVHLLGVSLLCGIGFTMAMFVASLSFDPGMLNYGDLARLGILIGSGLAAVAGYVLLSKTLPEQRKTPPEP</sequence>
<feature type="transmembrane region" description="Helical" evidence="7">
    <location>
        <begin position="181"/>
        <end position="197"/>
    </location>
</feature>
<dbReference type="RefSeq" id="WP_013345958.1">
    <property type="nucleotide sequence ID" value="NC_014541.1"/>
</dbReference>
<keyword evidence="7" id="KW-0050">Antiport</keyword>
<dbReference type="PANTHER" id="PTHR30341:SF0">
    <property type="entry name" value="NA(+)_H(+) ANTIPORTER NHAA"/>
    <property type="match status" value="1"/>
</dbReference>
<evidence type="ECO:0000256" key="5">
    <source>
        <dbReference type="ARBA" id="ARBA00023136"/>
    </source>
</evidence>
<keyword evidence="3 7" id="KW-0812">Transmembrane</keyword>
<feature type="transmembrane region" description="Helical" evidence="7">
    <location>
        <begin position="209"/>
        <end position="239"/>
    </location>
</feature>
<evidence type="ECO:0000256" key="6">
    <source>
        <dbReference type="ARBA" id="ARBA00023201"/>
    </source>
</evidence>
<feature type="transmembrane region" description="Helical" evidence="7">
    <location>
        <begin position="361"/>
        <end position="381"/>
    </location>
</feature>
<keyword evidence="2 7" id="KW-1003">Cell membrane</keyword>
<evidence type="ECO:0000256" key="2">
    <source>
        <dbReference type="ARBA" id="ARBA00022475"/>
    </source>
</evidence>
<keyword evidence="7" id="KW-0813">Transport</keyword>
<dbReference type="InterPro" id="IPR023171">
    <property type="entry name" value="Na/H_antiporter_dom_sf"/>
</dbReference>
<dbReference type="Proteomes" id="UP000006683">
    <property type="component" value="Chromosome"/>
</dbReference>
<dbReference type="InterPro" id="IPR004670">
    <property type="entry name" value="NhaA"/>
</dbReference>
<feature type="transmembrane region" description="Helical" evidence="7">
    <location>
        <begin position="124"/>
        <end position="144"/>
    </location>
</feature>
<evidence type="ECO:0000256" key="4">
    <source>
        <dbReference type="ARBA" id="ARBA00022989"/>
    </source>
</evidence>
<dbReference type="EMBL" id="CP002209">
    <property type="protein sequence ID" value="ADN76652.1"/>
    <property type="molecule type" value="Genomic_DNA"/>
</dbReference>
<dbReference type="NCBIfam" id="TIGR00773">
    <property type="entry name" value="NhaA"/>
    <property type="match status" value="1"/>
</dbReference>
<dbReference type="HAMAP" id="MF_01844">
    <property type="entry name" value="NhaA"/>
    <property type="match status" value="1"/>
</dbReference>
<comment type="similarity">
    <text evidence="7">Belongs to the NhaA Na(+)/H(+) (TC 2.A.33) antiporter family.</text>
</comment>
<dbReference type="NCBIfam" id="NF007111">
    <property type="entry name" value="PRK09560.1"/>
    <property type="match status" value="1"/>
</dbReference>
<name>E1SMY3_FERBD</name>
<dbReference type="STRING" id="550540.Fbal_2450"/>
<evidence type="ECO:0000313" key="9">
    <source>
        <dbReference type="Proteomes" id="UP000006683"/>
    </source>
</evidence>
<gene>
    <name evidence="7" type="primary">nhaA</name>
    <name evidence="8" type="ordered locus">Fbal_2450</name>
</gene>
<dbReference type="NCBIfam" id="NF007112">
    <property type="entry name" value="PRK09561.1"/>
    <property type="match status" value="1"/>
</dbReference>
<dbReference type="eggNOG" id="COG3004">
    <property type="taxonomic scope" value="Bacteria"/>
</dbReference>